<dbReference type="RefSeq" id="WP_273690523.1">
    <property type="nucleotide sequence ID" value="NZ_CP117411.1"/>
</dbReference>
<keyword evidence="7" id="KW-0067">ATP-binding</keyword>
<dbReference type="InterPro" id="IPR007694">
    <property type="entry name" value="DNA_helicase_DnaB-like_C"/>
</dbReference>
<keyword evidence="9" id="KW-0413">Isomerase</keyword>
<evidence type="ECO:0000256" key="3">
    <source>
        <dbReference type="ARBA" id="ARBA00022705"/>
    </source>
</evidence>
<keyword evidence="3" id="KW-0235">DNA replication</keyword>
<sequence>MSDIAFQEIELSDLSIGSPRAELALLGELLGDNSGIDMTADRLMPEDFSVPLYGRVFAVIVREASLGRSVNAITLSPYFRDDRDFEELDAQRRLSDAARDSIGDYRPTPYLDQILSLSKRRRIVAGLSRIQAEARNLEMSVDDILSEADATLSTIVDRAEGTHEVTGADALGEVIAEFGLPVVGVRCGTIGQIDDLAGPLRPGQMVIVAGRPGMAKTATAVSYAIGAARAGHGTLFVSLEMSAKELGARIGSDLCFDVAQGTGVPFEVIRDRRPSVSQTLRIREARVSFSDMPLQIVDRGGCKMATLETMIRRHKRKMAAAGRKLELVIVDYLQLLSPDQPMRSSYEAVSEISKRIKQAAKSQGVAIMALAQLSRSVEQRPDRRPQLSDLRDSGQIEQDADTVIFLYREAYYTKKEEPKRGTSEWYDWSVKYAEIERHIEFICAKRRDGAEGRGAGLFFGEFMAVRGGDYYETRGESL</sequence>
<organism evidence="13 14">
    <name type="scientific">Sphingomonas naphthae</name>
    <dbReference type="NCBI Taxonomy" id="1813468"/>
    <lineage>
        <taxon>Bacteria</taxon>
        <taxon>Pseudomonadati</taxon>
        <taxon>Pseudomonadota</taxon>
        <taxon>Alphaproteobacteria</taxon>
        <taxon>Sphingomonadales</taxon>
        <taxon>Sphingomonadaceae</taxon>
        <taxon>Sphingomonas</taxon>
    </lineage>
</organism>
<evidence type="ECO:0000313" key="13">
    <source>
        <dbReference type="EMBL" id="WCT75020.1"/>
    </source>
</evidence>
<evidence type="ECO:0000256" key="4">
    <source>
        <dbReference type="ARBA" id="ARBA00022741"/>
    </source>
</evidence>
<feature type="domain" description="SF4 helicase" evidence="12">
    <location>
        <begin position="179"/>
        <end position="472"/>
    </location>
</feature>
<dbReference type="PANTHER" id="PTHR30153">
    <property type="entry name" value="REPLICATIVE DNA HELICASE DNAB"/>
    <property type="match status" value="1"/>
</dbReference>
<dbReference type="PROSITE" id="PS51199">
    <property type="entry name" value="SF4_HELICASE"/>
    <property type="match status" value="1"/>
</dbReference>
<evidence type="ECO:0000256" key="7">
    <source>
        <dbReference type="ARBA" id="ARBA00022840"/>
    </source>
</evidence>
<dbReference type="PANTHER" id="PTHR30153:SF2">
    <property type="entry name" value="REPLICATIVE DNA HELICASE"/>
    <property type="match status" value="1"/>
</dbReference>
<evidence type="ECO:0000256" key="2">
    <source>
        <dbReference type="ARBA" id="ARBA00022515"/>
    </source>
</evidence>
<evidence type="ECO:0000313" key="14">
    <source>
        <dbReference type="Proteomes" id="UP001220395"/>
    </source>
</evidence>
<dbReference type="EC" id="5.6.2.3" evidence="10"/>
<evidence type="ECO:0000256" key="9">
    <source>
        <dbReference type="ARBA" id="ARBA00023235"/>
    </source>
</evidence>
<dbReference type="InterPro" id="IPR007693">
    <property type="entry name" value="DNA_helicase_DnaB-like_N"/>
</dbReference>
<dbReference type="SUPFAM" id="SSF52540">
    <property type="entry name" value="P-loop containing nucleoside triphosphate hydrolases"/>
    <property type="match status" value="1"/>
</dbReference>
<keyword evidence="2" id="KW-0639">Primosome</keyword>
<accession>A0ABY7TP69</accession>
<comment type="catalytic activity">
    <reaction evidence="11">
        <text>ATP + H2O = ADP + phosphate + H(+)</text>
        <dbReference type="Rhea" id="RHEA:13065"/>
        <dbReference type="ChEBI" id="CHEBI:15377"/>
        <dbReference type="ChEBI" id="CHEBI:15378"/>
        <dbReference type="ChEBI" id="CHEBI:30616"/>
        <dbReference type="ChEBI" id="CHEBI:43474"/>
        <dbReference type="ChEBI" id="CHEBI:456216"/>
        <dbReference type="EC" id="5.6.2.3"/>
    </reaction>
</comment>
<keyword evidence="5" id="KW-0378">Hydrolase</keyword>
<evidence type="ECO:0000256" key="1">
    <source>
        <dbReference type="ARBA" id="ARBA00008428"/>
    </source>
</evidence>
<comment type="similarity">
    <text evidence="1">Belongs to the helicase family. DnaB subfamily.</text>
</comment>
<name>A0ABY7TP69_9SPHN</name>
<dbReference type="Proteomes" id="UP001220395">
    <property type="component" value="Chromosome"/>
</dbReference>
<evidence type="ECO:0000256" key="11">
    <source>
        <dbReference type="ARBA" id="ARBA00048954"/>
    </source>
</evidence>
<dbReference type="InterPro" id="IPR027417">
    <property type="entry name" value="P-loop_NTPase"/>
</dbReference>
<dbReference type="SUPFAM" id="SSF48024">
    <property type="entry name" value="N-terminal domain of DnaB helicase"/>
    <property type="match status" value="1"/>
</dbReference>
<proteinExistence type="inferred from homology"/>
<dbReference type="Gene3D" id="1.10.860.10">
    <property type="entry name" value="DNAb Helicase, Chain A"/>
    <property type="match status" value="1"/>
</dbReference>
<evidence type="ECO:0000256" key="5">
    <source>
        <dbReference type="ARBA" id="ARBA00022801"/>
    </source>
</evidence>
<dbReference type="InterPro" id="IPR036185">
    <property type="entry name" value="DNA_heli_DnaB-like_N_sf"/>
</dbReference>
<dbReference type="InterPro" id="IPR016136">
    <property type="entry name" value="DNA_helicase_N/primase_C"/>
</dbReference>
<evidence type="ECO:0000256" key="8">
    <source>
        <dbReference type="ARBA" id="ARBA00023125"/>
    </source>
</evidence>
<reference evidence="13 14" key="1">
    <citation type="submission" date="2023-02" db="EMBL/GenBank/DDBJ databases">
        <title>Genome sequence of Sphingomonas naphthae.</title>
        <authorList>
            <person name="Kim S."/>
            <person name="Heo J."/>
            <person name="Kwon S.-W."/>
        </authorList>
    </citation>
    <scope>NUCLEOTIDE SEQUENCE [LARGE SCALE GENOMIC DNA]</scope>
    <source>
        <strain evidence="13 14">KACC 18716</strain>
    </source>
</reference>
<dbReference type="Gene3D" id="3.40.50.300">
    <property type="entry name" value="P-loop containing nucleotide triphosphate hydrolases"/>
    <property type="match status" value="1"/>
</dbReference>
<keyword evidence="4" id="KW-0547">Nucleotide-binding</keyword>
<protein>
    <recommendedName>
        <fullName evidence="10">DNA 5'-3' helicase</fullName>
        <ecNumber evidence="10">5.6.2.3</ecNumber>
    </recommendedName>
</protein>
<keyword evidence="8" id="KW-0238">DNA-binding</keyword>
<gene>
    <name evidence="13" type="ORF">PQ455_07330</name>
</gene>
<dbReference type="Pfam" id="PF00772">
    <property type="entry name" value="DnaB"/>
    <property type="match status" value="1"/>
</dbReference>
<evidence type="ECO:0000256" key="10">
    <source>
        <dbReference type="ARBA" id="ARBA00044969"/>
    </source>
</evidence>
<dbReference type="Pfam" id="PF03796">
    <property type="entry name" value="DnaB_C"/>
    <property type="match status" value="1"/>
</dbReference>
<keyword evidence="6" id="KW-0347">Helicase</keyword>
<dbReference type="EMBL" id="CP117411">
    <property type="protein sequence ID" value="WCT75020.1"/>
    <property type="molecule type" value="Genomic_DNA"/>
</dbReference>
<evidence type="ECO:0000256" key="6">
    <source>
        <dbReference type="ARBA" id="ARBA00022806"/>
    </source>
</evidence>
<evidence type="ECO:0000259" key="12">
    <source>
        <dbReference type="PROSITE" id="PS51199"/>
    </source>
</evidence>
<keyword evidence="14" id="KW-1185">Reference proteome</keyword>